<dbReference type="Gene3D" id="1.20.1250.20">
    <property type="entry name" value="MFS general substrate transporter like domains"/>
    <property type="match status" value="1"/>
</dbReference>
<feature type="transmembrane region" description="Helical" evidence="7">
    <location>
        <begin position="119"/>
        <end position="138"/>
    </location>
</feature>
<evidence type="ECO:0000256" key="5">
    <source>
        <dbReference type="ARBA" id="ARBA00023136"/>
    </source>
</evidence>
<comment type="caution">
    <text evidence="9">The sequence shown here is derived from an EMBL/GenBank/DDBJ whole genome shotgun (WGS) entry which is preliminary data.</text>
</comment>
<feature type="transmembrane region" description="Helical" evidence="7">
    <location>
        <begin position="387"/>
        <end position="412"/>
    </location>
</feature>
<dbReference type="PROSITE" id="PS00216">
    <property type="entry name" value="SUGAR_TRANSPORT_1"/>
    <property type="match status" value="1"/>
</dbReference>
<keyword evidence="3 7" id="KW-0812">Transmembrane</keyword>
<feature type="transmembrane region" description="Helical" evidence="7">
    <location>
        <begin position="261"/>
        <end position="279"/>
    </location>
</feature>
<dbReference type="RefSeq" id="WP_272171018.1">
    <property type="nucleotide sequence ID" value="NZ_JAQOSL010000024.1"/>
</dbReference>
<feature type="transmembrane region" description="Helical" evidence="7">
    <location>
        <begin position="93"/>
        <end position="112"/>
    </location>
</feature>
<feature type="compositionally biased region" description="Pro residues" evidence="6">
    <location>
        <begin position="1"/>
        <end position="18"/>
    </location>
</feature>
<dbReference type="CDD" id="cd17473">
    <property type="entry name" value="MFS_arabinose_efflux_permease_like"/>
    <property type="match status" value="1"/>
</dbReference>
<dbReference type="PROSITE" id="PS50850">
    <property type="entry name" value="MFS"/>
    <property type="match status" value="1"/>
</dbReference>
<dbReference type="InterPro" id="IPR005829">
    <property type="entry name" value="Sugar_transporter_CS"/>
</dbReference>
<evidence type="ECO:0000313" key="9">
    <source>
        <dbReference type="EMBL" id="MFC5811879.1"/>
    </source>
</evidence>
<evidence type="ECO:0000256" key="7">
    <source>
        <dbReference type="SAM" id="Phobius"/>
    </source>
</evidence>
<keyword evidence="2" id="KW-1003">Cell membrane</keyword>
<feature type="transmembrane region" description="Helical" evidence="7">
    <location>
        <begin position="418"/>
        <end position="437"/>
    </location>
</feature>
<comment type="subcellular location">
    <subcellularLocation>
        <location evidence="1">Cell membrane</location>
        <topology evidence="1">Multi-pass membrane protein</topology>
    </subcellularLocation>
</comment>
<feature type="transmembrane region" description="Helical" evidence="7">
    <location>
        <begin position="352"/>
        <end position="375"/>
    </location>
</feature>
<evidence type="ECO:0000256" key="3">
    <source>
        <dbReference type="ARBA" id="ARBA00022692"/>
    </source>
</evidence>
<evidence type="ECO:0000313" key="10">
    <source>
        <dbReference type="Proteomes" id="UP001596112"/>
    </source>
</evidence>
<dbReference type="InterPro" id="IPR050189">
    <property type="entry name" value="MFS_Efflux_Transporters"/>
</dbReference>
<dbReference type="InterPro" id="IPR011701">
    <property type="entry name" value="MFS"/>
</dbReference>
<evidence type="ECO:0000256" key="2">
    <source>
        <dbReference type="ARBA" id="ARBA00022475"/>
    </source>
</evidence>
<feature type="transmembrane region" description="Helical" evidence="7">
    <location>
        <begin position="328"/>
        <end position="346"/>
    </location>
</feature>
<proteinExistence type="predicted"/>
<dbReference type="Proteomes" id="UP001596112">
    <property type="component" value="Unassembled WGS sequence"/>
</dbReference>
<feature type="transmembrane region" description="Helical" evidence="7">
    <location>
        <begin position="144"/>
        <end position="166"/>
    </location>
</feature>
<dbReference type="InterPro" id="IPR020846">
    <property type="entry name" value="MFS_dom"/>
</dbReference>
<dbReference type="PANTHER" id="PTHR43124:SF3">
    <property type="entry name" value="CHLORAMPHENICOL EFFLUX PUMP RV0191"/>
    <property type="match status" value="1"/>
</dbReference>
<feature type="transmembrane region" description="Helical" evidence="7">
    <location>
        <begin position="299"/>
        <end position="319"/>
    </location>
</feature>
<keyword evidence="5 7" id="KW-0472">Membrane</keyword>
<feature type="region of interest" description="Disordered" evidence="6">
    <location>
        <begin position="228"/>
        <end position="249"/>
    </location>
</feature>
<name>A0ABW1BG46_9ACTN</name>
<protein>
    <submittedName>
        <fullName evidence="9">MFS transporter</fullName>
    </submittedName>
</protein>
<dbReference type="EMBL" id="JBHSNZ010000028">
    <property type="protein sequence ID" value="MFC5811879.1"/>
    <property type="molecule type" value="Genomic_DNA"/>
</dbReference>
<feature type="region of interest" description="Disordered" evidence="6">
    <location>
        <begin position="1"/>
        <end position="43"/>
    </location>
</feature>
<accession>A0ABW1BG46</accession>
<gene>
    <name evidence="9" type="ORF">ACFQGO_30955</name>
</gene>
<feature type="transmembrane region" description="Helical" evidence="7">
    <location>
        <begin position="52"/>
        <end position="73"/>
    </location>
</feature>
<feature type="domain" description="Major facilitator superfamily (MFS) profile" evidence="8">
    <location>
        <begin position="51"/>
        <end position="441"/>
    </location>
</feature>
<feature type="transmembrane region" description="Helical" evidence="7">
    <location>
        <begin position="209"/>
        <end position="226"/>
    </location>
</feature>
<organism evidence="9 10">
    <name type="scientific">Streptomyces heilongjiangensis</name>
    <dbReference type="NCBI Taxonomy" id="945052"/>
    <lineage>
        <taxon>Bacteria</taxon>
        <taxon>Bacillati</taxon>
        <taxon>Actinomycetota</taxon>
        <taxon>Actinomycetes</taxon>
        <taxon>Kitasatosporales</taxon>
        <taxon>Streptomycetaceae</taxon>
        <taxon>Streptomyces</taxon>
    </lineage>
</organism>
<evidence type="ECO:0000256" key="4">
    <source>
        <dbReference type="ARBA" id="ARBA00022989"/>
    </source>
</evidence>
<keyword evidence="10" id="KW-1185">Reference proteome</keyword>
<dbReference type="Pfam" id="PF07690">
    <property type="entry name" value="MFS_1"/>
    <property type="match status" value="1"/>
</dbReference>
<dbReference type="SUPFAM" id="SSF103473">
    <property type="entry name" value="MFS general substrate transporter"/>
    <property type="match status" value="1"/>
</dbReference>
<reference evidence="10" key="1">
    <citation type="journal article" date="2019" name="Int. J. Syst. Evol. Microbiol.">
        <title>The Global Catalogue of Microorganisms (GCM) 10K type strain sequencing project: providing services to taxonomists for standard genome sequencing and annotation.</title>
        <authorList>
            <consortium name="The Broad Institute Genomics Platform"/>
            <consortium name="The Broad Institute Genome Sequencing Center for Infectious Disease"/>
            <person name="Wu L."/>
            <person name="Ma J."/>
        </authorList>
    </citation>
    <scope>NUCLEOTIDE SEQUENCE [LARGE SCALE GENOMIC DNA]</scope>
    <source>
        <strain evidence="10">JCM 9918</strain>
    </source>
</reference>
<sequence length="455" mass="46207">MPAPVPPPPSPTPTPTPTPSDVAENAPAGEINPAEESAPETTVSGAGHRLRITLLMAGSCLPILGAVLIAPVLPQMRDHFAGTPGVDALVPMALTIPALSLALLAPFAGVVVDRLGRRRLLVVATVLYALFGTAPLWLDSLGAIVASRALVGVVEAAIMTCCTTLIGDHYSGRQRDRYLALQTMCASVSATAFFALGGAAGSAGWRTPFWAYAVSLLLAPAMAAALRGPRPSEPTTPLEATAPASSVGTAPAGATRRAFPWRPLAGTCALTVFGALLFYTVQVELSFLLDDMGVTDPGMIGLASAVSSAAVVAGAVTFAKSGRGPESWLPFVFGLCAAGFAVIWFAPNPVVLTVGAVINCLGGGIMLPSLLTLAMSRLDYADRGRGTGLWTGSFFIGQFVCPLVVLALASAVGGLTNAMGVLAAVGAAGAVGLALSAHRRRARSASAAPIPRPTA</sequence>
<dbReference type="InterPro" id="IPR036259">
    <property type="entry name" value="MFS_trans_sf"/>
</dbReference>
<evidence type="ECO:0000256" key="6">
    <source>
        <dbReference type="SAM" id="MobiDB-lite"/>
    </source>
</evidence>
<evidence type="ECO:0000256" key="1">
    <source>
        <dbReference type="ARBA" id="ARBA00004651"/>
    </source>
</evidence>
<evidence type="ECO:0000259" key="8">
    <source>
        <dbReference type="PROSITE" id="PS50850"/>
    </source>
</evidence>
<feature type="transmembrane region" description="Helical" evidence="7">
    <location>
        <begin position="178"/>
        <end position="197"/>
    </location>
</feature>
<dbReference type="PANTHER" id="PTHR43124">
    <property type="entry name" value="PURINE EFFLUX PUMP PBUE"/>
    <property type="match status" value="1"/>
</dbReference>
<keyword evidence="4 7" id="KW-1133">Transmembrane helix</keyword>